<dbReference type="RefSeq" id="WP_249602043.1">
    <property type="nucleotide sequence ID" value="NZ_JAKHSK010000018.1"/>
</dbReference>
<dbReference type="PANTHER" id="PTHR30348">
    <property type="entry name" value="UNCHARACTERIZED PROTEIN YECE"/>
    <property type="match status" value="1"/>
</dbReference>
<gene>
    <name evidence="1" type="ORF">L1967_13280</name>
</gene>
<accession>A0A9X1ZZG9</accession>
<dbReference type="Proteomes" id="UP001139521">
    <property type="component" value="Unassembled WGS sequence"/>
</dbReference>
<dbReference type="EMBL" id="JAKHSK010000018">
    <property type="protein sequence ID" value="MCL6219266.1"/>
    <property type="molecule type" value="Genomic_DNA"/>
</dbReference>
<name>A0A9X1ZZG9_9FLAO</name>
<reference evidence="1" key="1">
    <citation type="submission" date="2022-01" db="EMBL/GenBank/DDBJ databases">
        <title>Genome sequencing of Zunongwangia sp. M21534 genome.</title>
        <authorList>
            <person name="Chen Y."/>
            <person name="Dong C."/>
            <person name="Shao Z."/>
        </authorList>
    </citation>
    <scope>NUCLEOTIDE SEQUENCE</scope>
    <source>
        <strain evidence="1">MCCC M21534</strain>
    </source>
</reference>
<comment type="caution">
    <text evidence="1">The sequence shown here is derived from an EMBL/GenBank/DDBJ whole genome shotgun (WGS) entry which is preliminary data.</text>
</comment>
<dbReference type="Pfam" id="PF01904">
    <property type="entry name" value="DUF72"/>
    <property type="match status" value="1"/>
</dbReference>
<dbReference type="Gene3D" id="3.20.20.410">
    <property type="entry name" value="Protein of unknown function UPF0759"/>
    <property type="match status" value="1"/>
</dbReference>
<organism evidence="1 2">
    <name type="scientific">Zunongwangia pacifica</name>
    <dbReference type="NCBI Taxonomy" id="2911062"/>
    <lineage>
        <taxon>Bacteria</taxon>
        <taxon>Pseudomonadati</taxon>
        <taxon>Bacteroidota</taxon>
        <taxon>Flavobacteriia</taxon>
        <taxon>Flavobacteriales</taxon>
        <taxon>Flavobacteriaceae</taxon>
        <taxon>Zunongwangia</taxon>
    </lineage>
</organism>
<evidence type="ECO:0000313" key="1">
    <source>
        <dbReference type="EMBL" id="MCL6219266.1"/>
    </source>
</evidence>
<dbReference type="InterPro" id="IPR002763">
    <property type="entry name" value="DUF72"/>
</dbReference>
<dbReference type="SUPFAM" id="SSF117396">
    <property type="entry name" value="TM1631-like"/>
    <property type="match status" value="1"/>
</dbReference>
<sequence>MKFGKVDDPGSVDFTLPPDHPQTKKVLSNYAGATFENVRIGCAKWNRQDLKNFYPRGTKDELSYYATQFNAIELNASFYRIFPDTQFETWYGKATEDFQFSPKIPRIISHIKRLNDTERLVDDVVANMLPLKEKLGCCFLQMPDNFMPKWMERLEPFFKHWPKEIPLAVELRHTDWYNDEKIANQLNELLLKYDLASVIVDAAGRRDLLHMRLTNATAFIRYNGANHPSDYARLDDWLERIEAWYEQGLKQLYFYVHQNLEEASPLLSAYFIEKFNKKFGTDIVIPKTITPKNNQYNLL</sequence>
<dbReference type="PANTHER" id="PTHR30348:SF9">
    <property type="entry name" value="UPF0759 PROTEIN YECE"/>
    <property type="match status" value="1"/>
</dbReference>
<keyword evidence="2" id="KW-1185">Reference proteome</keyword>
<protein>
    <submittedName>
        <fullName evidence="1">DUF72 domain-containing protein</fullName>
    </submittedName>
</protein>
<dbReference type="AlphaFoldDB" id="A0A9X1ZZG9"/>
<evidence type="ECO:0000313" key="2">
    <source>
        <dbReference type="Proteomes" id="UP001139521"/>
    </source>
</evidence>
<proteinExistence type="predicted"/>
<dbReference type="InterPro" id="IPR036520">
    <property type="entry name" value="UPF0759_sf"/>
</dbReference>